<feature type="compositionally biased region" description="Polar residues" evidence="1">
    <location>
        <begin position="325"/>
        <end position="336"/>
    </location>
</feature>
<keyword evidence="3" id="KW-1185">Reference proteome</keyword>
<feature type="compositionally biased region" description="Acidic residues" evidence="1">
    <location>
        <begin position="205"/>
        <end position="218"/>
    </location>
</feature>
<evidence type="ECO:0000313" key="2">
    <source>
        <dbReference type="EMBL" id="CAK9042648.1"/>
    </source>
</evidence>
<feature type="region of interest" description="Disordered" evidence="1">
    <location>
        <begin position="205"/>
        <end position="284"/>
    </location>
</feature>
<dbReference type="EMBL" id="CAXAMM010018071">
    <property type="protein sequence ID" value="CAK9042648.1"/>
    <property type="molecule type" value="Genomic_DNA"/>
</dbReference>
<name>A0ABP0LV56_9DINO</name>
<reference evidence="2 3" key="1">
    <citation type="submission" date="2024-02" db="EMBL/GenBank/DDBJ databases">
        <authorList>
            <person name="Chen Y."/>
            <person name="Shah S."/>
            <person name="Dougan E. K."/>
            <person name="Thang M."/>
            <person name="Chan C."/>
        </authorList>
    </citation>
    <scope>NUCLEOTIDE SEQUENCE [LARGE SCALE GENOMIC DNA]</scope>
</reference>
<dbReference type="Proteomes" id="UP001642464">
    <property type="component" value="Unassembled WGS sequence"/>
</dbReference>
<feature type="compositionally biased region" description="Low complexity" evidence="1">
    <location>
        <begin position="369"/>
        <end position="378"/>
    </location>
</feature>
<protein>
    <submittedName>
        <fullName evidence="2">Uncharacterized protein</fullName>
    </submittedName>
</protein>
<sequence length="386" mass="44295">MFEYNNLQSQQAHVPSAIFKLHGLLEALLTASPTSQIKYRNLRDALESMVQKYGHELLSQHWTLEKHLLTGRAADSITVLLNHWRRCVASDTQWSKFISKLSHAQANVLTRLRKMTTSAPATCSKKVLKEHKSDVTMDSEGFPTMLQDEETSLELVHGEDETSDEPCCSIDEAAALREPPPVLKKDWKDAAGKWGRKQKSWADWVSEDEWEEDWEEESSDKKEDKREKWQKKPWENKSGSAKERSRWKWLSHQGGGTSSDATRLGALGESRVRRLRRREDERDQKLMDEMNALKEQHAQAMQAMQMMQQQQAWQNWQAWQQAQWSWGQYPQPQPWQTEVKPKEAEATNSKGDTSKAHQKSPNTEEDYTSSSSSSESSSPKGGALLA</sequence>
<evidence type="ECO:0000256" key="1">
    <source>
        <dbReference type="SAM" id="MobiDB-lite"/>
    </source>
</evidence>
<feature type="region of interest" description="Disordered" evidence="1">
    <location>
        <begin position="321"/>
        <end position="386"/>
    </location>
</feature>
<evidence type="ECO:0000313" key="3">
    <source>
        <dbReference type="Proteomes" id="UP001642464"/>
    </source>
</evidence>
<comment type="caution">
    <text evidence="2">The sequence shown here is derived from an EMBL/GenBank/DDBJ whole genome shotgun (WGS) entry which is preliminary data.</text>
</comment>
<feature type="compositionally biased region" description="Basic and acidic residues" evidence="1">
    <location>
        <begin position="219"/>
        <end position="246"/>
    </location>
</feature>
<accession>A0ABP0LV56</accession>
<gene>
    <name evidence="2" type="ORF">SCF082_LOCUS24515</name>
</gene>
<organism evidence="2 3">
    <name type="scientific">Durusdinium trenchii</name>
    <dbReference type="NCBI Taxonomy" id="1381693"/>
    <lineage>
        <taxon>Eukaryota</taxon>
        <taxon>Sar</taxon>
        <taxon>Alveolata</taxon>
        <taxon>Dinophyceae</taxon>
        <taxon>Suessiales</taxon>
        <taxon>Symbiodiniaceae</taxon>
        <taxon>Durusdinium</taxon>
    </lineage>
</organism>
<proteinExistence type="predicted"/>